<keyword evidence="2" id="KW-0472">Membrane</keyword>
<feature type="region of interest" description="Disordered" evidence="1">
    <location>
        <begin position="415"/>
        <end position="454"/>
    </location>
</feature>
<proteinExistence type="predicted"/>
<protein>
    <submittedName>
        <fullName evidence="4">Girdin-like</fullName>
    </submittedName>
</protein>
<feature type="compositionally biased region" description="Basic and acidic residues" evidence="1">
    <location>
        <begin position="891"/>
        <end position="920"/>
    </location>
</feature>
<keyword evidence="2" id="KW-0812">Transmembrane</keyword>
<reference evidence="4" key="1">
    <citation type="submission" date="2025-08" db="UniProtKB">
        <authorList>
            <consortium name="RefSeq"/>
        </authorList>
    </citation>
    <scope>IDENTIFICATION</scope>
    <source>
        <tissue evidence="4">Whole body</tissue>
    </source>
</reference>
<accession>A0ABM1HW54</accession>
<evidence type="ECO:0000313" key="3">
    <source>
        <dbReference type="Proteomes" id="UP000694924"/>
    </source>
</evidence>
<feature type="compositionally biased region" description="Polar residues" evidence="1">
    <location>
        <begin position="614"/>
        <end position="628"/>
    </location>
</feature>
<feature type="region of interest" description="Disordered" evidence="1">
    <location>
        <begin position="473"/>
        <end position="540"/>
    </location>
</feature>
<dbReference type="GeneID" id="107064263"/>
<evidence type="ECO:0000256" key="2">
    <source>
        <dbReference type="SAM" id="Phobius"/>
    </source>
</evidence>
<feature type="compositionally biased region" description="Basic and acidic residues" evidence="1">
    <location>
        <begin position="415"/>
        <end position="428"/>
    </location>
</feature>
<feature type="compositionally biased region" description="Basic and acidic residues" evidence="1">
    <location>
        <begin position="473"/>
        <end position="508"/>
    </location>
</feature>
<feature type="compositionally biased region" description="Basic and acidic residues" evidence="1">
    <location>
        <begin position="176"/>
        <end position="235"/>
    </location>
</feature>
<feature type="region of interest" description="Disordered" evidence="1">
    <location>
        <begin position="890"/>
        <end position="924"/>
    </location>
</feature>
<keyword evidence="3" id="KW-1185">Reference proteome</keyword>
<dbReference type="Proteomes" id="UP000694924">
    <property type="component" value="Unplaced"/>
</dbReference>
<feature type="region of interest" description="Disordered" evidence="1">
    <location>
        <begin position="328"/>
        <end position="363"/>
    </location>
</feature>
<keyword evidence="2" id="KW-1133">Transmembrane helix</keyword>
<sequence>MRRTRHVVLPVRSWQYIGLLLVSLACVTFGLVARDREGQAGSLTGPELLHRAPHGVDVCPNLNPFAKSSVSLDLPEKQNFDLETNEGKYDKSDVVRIDKRSTELDINKNELSEKRHRTINERRISERSSNPMKKFSRSLDRMNSKIDNVRLFYRNSPNSEIIGNLINRRRYSSRRYSNDRSRSTERHEEHGSEPKTEQRNFENRELKERRHRFGKDTRRMVDSQSIKRKETRGQIREKREVRTMRENRNNIREEIQDRRSKSVERREFKIEDSERQLMKVRRTNEHRNSRINISNRQSKLGKELETLKRGRQLNVDVERRNFRLDTLNRERRMSENTERRNSQLDTLNRQRRSSLSTERRDSRLDTLNRERRLSVDVERRSSRLDNLNRQRRSNLSTERRDSRLDTLNRERRLSVDVERRSSRLDNLNRQRKSNLSTERRNSRLDTSKRERRLSVDTERRNFRLDTLNRERRLSEDGKRRNSRLDTSNRDRQLSVDTERRNSRLENHNRQFRSSSKTEPRNSRLYTVNRERQSNEDVEHRNTRLDTLNRQRRLNEDAERKNSRLDISNRERRLSVNIVRRNSRLDTTNHERRLSSMADRTSTRITRENRRDSESFNLNSLRTKSTSQQDIRRENIRSQIRNMKFNLIEQKQSGNRLEDQRFGRRMLDLEDRKSFDRRSRSVEQRNINALNRDSTYLGLRRRFSVVRNSEHRNHRDDIKRDLINRLSRSLFTEKDSRGETVHFKADRSSESLDRYKQRKIFSNREFIRTPKQNRHEFTALKRIIQSLNAKNLRNTLHTARNSFDSSLQLDHTRIERNNLSNERLNERSTRGQIDDEISLPQKRLTRNRQHRIARIFTPEISNRKSFIIRKFHVSKRAERLSRSLDNINRLNSNERRDSTENRRFRTNNDHSLSTERRDIQQQRENLPRTSISVLTNNSKEQRRLNTRIQERNNERVERMMNKKLRSSDSRLIGKGERLMVLRSRDHHRDIRLNLKKGHNDLPIRYIDSLTRRENSNSKIFNEFRSEEYGGKIGMISNLLKTNVLLDYNVSFGIIRQLFLIIICILYGSSMTKNNKLFTGNLMERITKLVLR</sequence>
<feature type="compositionally biased region" description="Basic and acidic residues" evidence="1">
    <location>
        <begin position="600"/>
        <end position="613"/>
    </location>
</feature>
<evidence type="ECO:0000313" key="4">
    <source>
        <dbReference type="RefSeq" id="XP_015172191.1"/>
    </source>
</evidence>
<organism evidence="3 4">
    <name type="scientific">Polistes dominula</name>
    <name type="common">European paper wasp</name>
    <name type="synonym">Vespa dominula</name>
    <dbReference type="NCBI Taxonomy" id="743375"/>
    <lineage>
        <taxon>Eukaryota</taxon>
        <taxon>Metazoa</taxon>
        <taxon>Ecdysozoa</taxon>
        <taxon>Arthropoda</taxon>
        <taxon>Hexapoda</taxon>
        <taxon>Insecta</taxon>
        <taxon>Pterygota</taxon>
        <taxon>Neoptera</taxon>
        <taxon>Endopterygota</taxon>
        <taxon>Hymenoptera</taxon>
        <taxon>Apocrita</taxon>
        <taxon>Aculeata</taxon>
        <taxon>Vespoidea</taxon>
        <taxon>Vespidae</taxon>
        <taxon>Polistinae</taxon>
        <taxon>Polistini</taxon>
        <taxon>Polistes</taxon>
    </lineage>
</organism>
<name>A0ABM1HW54_POLDO</name>
<gene>
    <name evidence="4" type="primary">LOC107064263</name>
</gene>
<feature type="region of interest" description="Disordered" evidence="1">
    <location>
        <begin position="173"/>
        <end position="235"/>
    </location>
</feature>
<feature type="compositionally biased region" description="Basic and acidic residues" evidence="1">
    <location>
        <begin position="528"/>
        <end position="540"/>
    </location>
</feature>
<feature type="compositionally biased region" description="Basic and acidic residues" evidence="1">
    <location>
        <begin position="437"/>
        <end position="454"/>
    </location>
</feature>
<dbReference type="RefSeq" id="XP_015172191.1">
    <property type="nucleotide sequence ID" value="XM_015316705.1"/>
</dbReference>
<feature type="transmembrane region" description="Helical" evidence="2">
    <location>
        <begin position="1046"/>
        <end position="1066"/>
    </location>
</feature>
<evidence type="ECO:0000256" key="1">
    <source>
        <dbReference type="SAM" id="MobiDB-lite"/>
    </source>
</evidence>
<feature type="region of interest" description="Disordered" evidence="1">
    <location>
        <begin position="586"/>
        <end position="629"/>
    </location>
</feature>
<dbReference type="PROSITE" id="PS51257">
    <property type="entry name" value="PROKAR_LIPOPROTEIN"/>
    <property type="match status" value="1"/>
</dbReference>
<feature type="compositionally biased region" description="Basic and acidic residues" evidence="1">
    <location>
        <begin position="328"/>
        <end position="342"/>
    </location>
</feature>